<evidence type="ECO:0000256" key="1">
    <source>
        <dbReference type="ARBA" id="ARBA00004141"/>
    </source>
</evidence>
<accession>A0A8J2PPP1</accession>
<sequence>DIVANGGHDWHPVTKANSMHRLPIYLLYEAAAVAAILNLRKWNLPENLEYILFALASSVQGYLLYVHTIQPKLHMLYHGFGFALNAGTTATTLIEMAHPRNVLAALSKCFFLIVSATWYFTLSLVLYPLSGKKVDGTAHENVSIGR</sequence>
<proteinExistence type="inferred from homology"/>
<evidence type="ECO:0000313" key="7">
    <source>
        <dbReference type="EMBL" id="CAG7822611.1"/>
    </source>
</evidence>
<evidence type="ECO:0000313" key="8">
    <source>
        <dbReference type="Proteomes" id="UP000708208"/>
    </source>
</evidence>
<protein>
    <submittedName>
        <fullName evidence="7">Uncharacterized protein</fullName>
    </submittedName>
</protein>
<feature type="transmembrane region" description="Helical" evidence="6">
    <location>
        <begin position="75"/>
        <end position="97"/>
    </location>
</feature>
<comment type="similarity">
    <text evidence="2">Belongs to the TMEM45 family.</text>
</comment>
<name>A0A8J2PPP1_9HEXA</name>
<reference evidence="7" key="1">
    <citation type="submission" date="2021-06" db="EMBL/GenBank/DDBJ databases">
        <authorList>
            <person name="Hodson N. C."/>
            <person name="Mongue J. A."/>
            <person name="Jaron S. K."/>
        </authorList>
    </citation>
    <scope>NUCLEOTIDE SEQUENCE</scope>
</reference>
<dbReference type="GO" id="GO:0016020">
    <property type="term" value="C:membrane"/>
    <property type="evidence" value="ECO:0007669"/>
    <property type="project" value="UniProtKB-SubCell"/>
</dbReference>
<dbReference type="InterPro" id="IPR042127">
    <property type="entry name" value="TMEM45"/>
</dbReference>
<keyword evidence="3 6" id="KW-0812">Transmembrane</keyword>
<feature type="non-terminal residue" evidence="7">
    <location>
        <position position="1"/>
    </location>
</feature>
<dbReference type="Proteomes" id="UP000708208">
    <property type="component" value="Unassembled WGS sequence"/>
</dbReference>
<keyword evidence="5 6" id="KW-0472">Membrane</keyword>
<dbReference type="OrthoDB" id="551896at2759"/>
<keyword evidence="4 6" id="KW-1133">Transmembrane helix</keyword>
<feature type="transmembrane region" description="Helical" evidence="6">
    <location>
        <begin position="109"/>
        <end position="129"/>
    </location>
</feature>
<gene>
    <name evidence="7" type="ORF">AFUS01_LOCUS32873</name>
</gene>
<evidence type="ECO:0000256" key="6">
    <source>
        <dbReference type="SAM" id="Phobius"/>
    </source>
</evidence>
<feature type="transmembrane region" description="Helical" evidence="6">
    <location>
        <begin position="22"/>
        <end position="39"/>
    </location>
</feature>
<keyword evidence="8" id="KW-1185">Reference proteome</keyword>
<dbReference type="EMBL" id="CAJVCH010526899">
    <property type="protein sequence ID" value="CAG7822611.1"/>
    <property type="molecule type" value="Genomic_DNA"/>
</dbReference>
<evidence type="ECO:0000256" key="4">
    <source>
        <dbReference type="ARBA" id="ARBA00022989"/>
    </source>
</evidence>
<dbReference type="PANTHER" id="PTHR16007:SF15">
    <property type="entry name" value="TRANSMEMBRANE PROTEIN 45B"/>
    <property type="match status" value="1"/>
</dbReference>
<evidence type="ECO:0000256" key="3">
    <source>
        <dbReference type="ARBA" id="ARBA00022692"/>
    </source>
</evidence>
<dbReference type="Pfam" id="PF04819">
    <property type="entry name" value="DUF716"/>
    <property type="match status" value="1"/>
</dbReference>
<dbReference type="InterPro" id="IPR006904">
    <property type="entry name" value="DUF716"/>
</dbReference>
<comment type="caution">
    <text evidence="7">The sequence shown here is derived from an EMBL/GenBank/DDBJ whole genome shotgun (WGS) entry which is preliminary data.</text>
</comment>
<evidence type="ECO:0000256" key="2">
    <source>
        <dbReference type="ARBA" id="ARBA00006948"/>
    </source>
</evidence>
<feature type="transmembrane region" description="Helical" evidence="6">
    <location>
        <begin position="51"/>
        <end position="69"/>
    </location>
</feature>
<comment type="subcellular location">
    <subcellularLocation>
        <location evidence="1">Membrane</location>
        <topology evidence="1">Multi-pass membrane protein</topology>
    </subcellularLocation>
</comment>
<dbReference type="PANTHER" id="PTHR16007">
    <property type="entry name" value="EPIDIDYMAL MEMBRANE PROTEIN E9-RELATED"/>
    <property type="match status" value="1"/>
</dbReference>
<dbReference type="AlphaFoldDB" id="A0A8J2PPP1"/>
<organism evidence="7 8">
    <name type="scientific">Allacma fusca</name>
    <dbReference type="NCBI Taxonomy" id="39272"/>
    <lineage>
        <taxon>Eukaryota</taxon>
        <taxon>Metazoa</taxon>
        <taxon>Ecdysozoa</taxon>
        <taxon>Arthropoda</taxon>
        <taxon>Hexapoda</taxon>
        <taxon>Collembola</taxon>
        <taxon>Symphypleona</taxon>
        <taxon>Sminthuridae</taxon>
        <taxon>Allacma</taxon>
    </lineage>
</organism>
<evidence type="ECO:0000256" key="5">
    <source>
        <dbReference type="ARBA" id="ARBA00023136"/>
    </source>
</evidence>